<dbReference type="AlphaFoldDB" id="A0A314XJG1"/>
<dbReference type="EMBL" id="PJQY01002346">
    <property type="protein sequence ID" value="PQP94394.1"/>
    <property type="molecule type" value="Genomic_DNA"/>
</dbReference>
<proteinExistence type="predicted"/>
<dbReference type="OrthoDB" id="982181at2759"/>
<protein>
    <submittedName>
        <fullName evidence="1">High mobility group B protein 6</fullName>
    </submittedName>
</protein>
<dbReference type="PANTHER" id="PTHR36790">
    <property type="entry name" value="MYELIN TRANSCRIPTION FACTOR"/>
    <property type="match status" value="1"/>
</dbReference>
<evidence type="ECO:0000313" key="2">
    <source>
        <dbReference type="Proteomes" id="UP000250321"/>
    </source>
</evidence>
<dbReference type="Proteomes" id="UP000250321">
    <property type="component" value="Unassembled WGS sequence"/>
</dbReference>
<organism evidence="1 2">
    <name type="scientific">Prunus yedoensis var. nudiflora</name>
    <dbReference type="NCBI Taxonomy" id="2094558"/>
    <lineage>
        <taxon>Eukaryota</taxon>
        <taxon>Viridiplantae</taxon>
        <taxon>Streptophyta</taxon>
        <taxon>Embryophyta</taxon>
        <taxon>Tracheophyta</taxon>
        <taxon>Spermatophyta</taxon>
        <taxon>Magnoliopsida</taxon>
        <taxon>eudicotyledons</taxon>
        <taxon>Gunneridae</taxon>
        <taxon>Pentapetalae</taxon>
        <taxon>rosids</taxon>
        <taxon>fabids</taxon>
        <taxon>Rosales</taxon>
        <taxon>Rosaceae</taxon>
        <taxon>Amygdaloideae</taxon>
        <taxon>Amygdaleae</taxon>
        <taxon>Prunus</taxon>
    </lineage>
</organism>
<name>A0A314XJG1_PRUYE</name>
<sequence length="68" mass="8138">MKELESRGQIQKMLEIELDRIYRLNQLHTRSIRVSPIRSLREKEKQKKATEIESTSQEVTAEIWKNRG</sequence>
<dbReference type="PANTHER" id="PTHR36790:SF1">
    <property type="entry name" value="MYELIN TRANSCRIPTION FACTOR"/>
    <property type="match status" value="1"/>
</dbReference>
<evidence type="ECO:0000313" key="1">
    <source>
        <dbReference type="EMBL" id="PQP94394.1"/>
    </source>
</evidence>
<keyword evidence="2" id="KW-1185">Reference proteome</keyword>
<gene>
    <name evidence="1" type="ORF">Pyn_06661</name>
</gene>
<accession>A0A314XJG1</accession>
<comment type="caution">
    <text evidence="1">The sequence shown here is derived from an EMBL/GenBank/DDBJ whole genome shotgun (WGS) entry which is preliminary data.</text>
</comment>
<reference evidence="1 2" key="1">
    <citation type="submission" date="2018-02" db="EMBL/GenBank/DDBJ databases">
        <title>Draft genome of wild Prunus yedoensis var. nudiflora.</title>
        <authorList>
            <person name="Baek S."/>
            <person name="Kim J.-H."/>
            <person name="Choi K."/>
            <person name="Kim G.-B."/>
            <person name="Cho A."/>
            <person name="Jang H."/>
            <person name="Shin C.-H."/>
            <person name="Yu H.-J."/>
            <person name="Mun J.-H."/>
        </authorList>
    </citation>
    <scope>NUCLEOTIDE SEQUENCE [LARGE SCALE GENOMIC DNA]</scope>
    <source>
        <strain evidence="2">cv. Jeju island</strain>
        <tissue evidence="1">Leaf</tissue>
    </source>
</reference>